<dbReference type="EMBL" id="HACG01009065">
    <property type="protein sequence ID" value="CEK55930.1"/>
    <property type="molecule type" value="Transcribed_RNA"/>
</dbReference>
<name>A0A0B6YKC6_9EUPU</name>
<reference evidence="1" key="1">
    <citation type="submission" date="2014-12" db="EMBL/GenBank/DDBJ databases">
        <title>Insight into the proteome of Arion vulgaris.</title>
        <authorList>
            <person name="Aradska J."/>
            <person name="Bulat T."/>
            <person name="Smidak R."/>
            <person name="Sarate P."/>
            <person name="Gangsoo J."/>
            <person name="Sialana F."/>
            <person name="Bilban M."/>
            <person name="Lubec G."/>
        </authorList>
    </citation>
    <scope>NUCLEOTIDE SEQUENCE</scope>
    <source>
        <tissue evidence="1">Skin</tissue>
    </source>
</reference>
<organism evidence="1">
    <name type="scientific">Arion vulgaris</name>
    <dbReference type="NCBI Taxonomy" id="1028688"/>
    <lineage>
        <taxon>Eukaryota</taxon>
        <taxon>Metazoa</taxon>
        <taxon>Spiralia</taxon>
        <taxon>Lophotrochozoa</taxon>
        <taxon>Mollusca</taxon>
        <taxon>Gastropoda</taxon>
        <taxon>Heterobranchia</taxon>
        <taxon>Euthyneura</taxon>
        <taxon>Panpulmonata</taxon>
        <taxon>Eupulmonata</taxon>
        <taxon>Stylommatophora</taxon>
        <taxon>Helicina</taxon>
        <taxon>Arionoidea</taxon>
        <taxon>Arionidae</taxon>
        <taxon>Arion</taxon>
    </lineage>
</organism>
<accession>A0A0B6YKC6</accession>
<feature type="non-terminal residue" evidence="1">
    <location>
        <position position="1"/>
    </location>
</feature>
<gene>
    <name evidence="1" type="primary">ORF26398</name>
</gene>
<sequence>EDDGSSRSRQTYGVDILLLAEWQEILKELMEQINSRRENGLDINIETSKTSNIGKK</sequence>
<proteinExistence type="predicted"/>
<evidence type="ECO:0000313" key="1">
    <source>
        <dbReference type="EMBL" id="CEK55930.1"/>
    </source>
</evidence>
<protein>
    <submittedName>
        <fullName evidence="1">Uncharacterized protein</fullName>
    </submittedName>
</protein>
<dbReference type="AlphaFoldDB" id="A0A0B6YKC6"/>